<feature type="domain" description="CCHC-type" evidence="4">
    <location>
        <begin position="149"/>
        <end position="164"/>
    </location>
</feature>
<evidence type="ECO:0000256" key="1">
    <source>
        <dbReference type="PROSITE-ProRule" id="PRU00047"/>
    </source>
</evidence>
<feature type="compositionally biased region" description="Basic and acidic residues" evidence="3">
    <location>
        <begin position="168"/>
        <end position="186"/>
    </location>
</feature>
<evidence type="ECO:0000313" key="6">
    <source>
        <dbReference type="Proteomes" id="UP000005408"/>
    </source>
</evidence>
<dbReference type="GO" id="GO:0003676">
    <property type="term" value="F:nucleic acid binding"/>
    <property type="evidence" value="ECO:0007669"/>
    <property type="project" value="InterPro"/>
</dbReference>
<accession>A0A8W8MJJ2</accession>
<evidence type="ECO:0000256" key="3">
    <source>
        <dbReference type="SAM" id="MobiDB-lite"/>
    </source>
</evidence>
<keyword evidence="1" id="KW-0863">Zinc-finger</keyword>
<dbReference type="SUPFAM" id="SSF57756">
    <property type="entry name" value="Retrovirus zinc finger-like domains"/>
    <property type="match status" value="1"/>
</dbReference>
<organism evidence="5 6">
    <name type="scientific">Magallana gigas</name>
    <name type="common">Pacific oyster</name>
    <name type="synonym">Crassostrea gigas</name>
    <dbReference type="NCBI Taxonomy" id="29159"/>
    <lineage>
        <taxon>Eukaryota</taxon>
        <taxon>Metazoa</taxon>
        <taxon>Spiralia</taxon>
        <taxon>Lophotrochozoa</taxon>
        <taxon>Mollusca</taxon>
        <taxon>Bivalvia</taxon>
        <taxon>Autobranchia</taxon>
        <taxon>Pteriomorphia</taxon>
        <taxon>Ostreida</taxon>
        <taxon>Ostreoidea</taxon>
        <taxon>Ostreidae</taxon>
        <taxon>Magallana</taxon>
    </lineage>
</organism>
<reference evidence="5" key="1">
    <citation type="submission" date="2022-08" db="UniProtKB">
        <authorList>
            <consortium name="EnsemblMetazoa"/>
        </authorList>
    </citation>
    <scope>IDENTIFICATION</scope>
    <source>
        <strain evidence="5">05x7-T-G4-1.051#20</strain>
    </source>
</reference>
<proteinExistence type="predicted"/>
<dbReference type="GO" id="GO:0008270">
    <property type="term" value="F:zinc ion binding"/>
    <property type="evidence" value="ECO:0007669"/>
    <property type="project" value="UniProtKB-KW"/>
</dbReference>
<keyword evidence="1" id="KW-0479">Metal-binding</keyword>
<sequence>MIDEEISFLEQSCDRLRKEIERFSTPRERRTQARDSGIATLNGANGGQYYDPENTVVLQANEERDGIDDIERTSHVTVRRAKAHSEEKRGDLRMIESDESAQPQTTQLMDLMKAMQTKLDKLEIQVQNGARQRRPIQTSGGNLSNGVVCYYCKEKGHIRRNCPSLKSRGADKKSEPYRKCPGEGKTRRIRSNRRKNKCMNANIGANTSNHEAGIFLQTKVNEVQAKRRFVDINIKEDIRFDATTHAPDSGRKFAKSIKCKWRCAPSVWKSNIWYQDVSQTIYKDTTIAKMTAIDAEKSTARFEKQSSGELREDLRDLLDRVRLLHSSTEVEDNKNVLASASLRGSHDESKDIQLVRKWIDLGKRPSFSDVSQHGGEDNSDNEPENKGDLQIGDSSPHDDVHIEETEPFISVEETGASGNCQPRRDRNAPKWLQDYEVDYSG</sequence>
<feature type="coiled-coil region" evidence="2">
    <location>
        <begin position="105"/>
        <end position="132"/>
    </location>
</feature>
<evidence type="ECO:0000313" key="5">
    <source>
        <dbReference type="EnsemblMetazoa" id="G33664.1:cds"/>
    </source>
</evidence>
<evidence type="ECO:0000256" key="2">
    <source>
        <dbReference type="SAM" id="Coils"/>
    </source>
</evidence>
<dbReference type="Gene3D" id="4.10.60.10">
    <property type="entry name" value="Zinc finger, CCHC-type"/>
    <property type="match status" value="1"/>
</dbReference>
<name>A0A8W8MJJ2_MAGGI</name>
<feature type="region of interest" description="Disordered" evidence="3">
    <location>
        <begin position="366"/>
        <end position="441"/>
    </location>
</feature>
<protein>
    <recommendedName>
        <fullName evidence="4">CCHC-type domain-containing protein</fullName>
    </recommendedName>
</protein>
<evidence type="ECO:0000259" key="4">
    <source>
        <dbReference type="PROSITE" id="PS50158"/>
    </source>
</evidence>
<keyword evidence="2" id="KW-0175">Coiled coil</keyword>
<keyword evidence="1" id="KW-0862">Zinc</keyword>
<dbReference type="InterPro" id="IPR001878">
    <property type="entry name" value="Znf_CCHC"/>
</dbReference>
<dbReference type="EnsemblMetazoa" id="G33664.1">
    <property type="protein sequence ID" value="G33664.1:cds"/>
    <property type="gene ID" value="G33664"/>
</dbReference>
<dbReference type="Proteomes" id="UP000005408">
    <property type="component" value="Unassembled WGS sequence"/>
</dbReference>
<feature type="region of interest" description="Disordered" evidence="3">
    <location>
        <begin position="163"/>
        <end position="187"/>
    </location>
</feature>
<dbReference type="SMART" id="SM00343">
    <property type="entry name" value="ZnF_C2HC"/>
    <property type="match status" value="1"/>
</dbReference>
<dbReference type="PROSITE" id="PS50158">
    <property type="entry name" value="ZF_CCHC"/>
    <property type="match status" value="1"/>
</dbReference>
<feature type="compositionally biased region" description="Basic and acidic residues" evidence="3">
    <location>
        <begin position="395"/>
        <end position="404"/>
    </location>
</feature>
<keyword evidence="6" id="KW-1185">Reference proteome</keyword>
<dbReference type="AlphaFoldDB" id="A0A8W8MJJ2"/>
<dbReference type="InterPro" id="IPR036875">
    <property type="entry name" value="Znf_CCHC_sf"/>
</dbReference>
<dbReference type="Pfam" id="PF00098">
    <property type="entry name" value="zf-CCHC"/>
    <property type="match status" value="1"/>
</dbReference>